<dbReference type="Proteomes" id="UP000226079">
    <property type="component" value="Unassembled WGS sequence"/>
</dbReference>
<keyword evidence="4" id="KW-1185">Reference proteome</keyword>
<keyword evidence="1" id="KW-0597">Phosphoprotein</keyword>
<evidence type="ECO:0000313" key="3">
    <source>
        <dbReference type="EMBL" id="PFG17581.1"/>
    </source>
</evidence>
<comment type="caution">
    <text evidence="3">The sequence shown here is derived from an EMBL/GenBank/DDBJ whole genome shotgun (WGS) entry which is preliminary data.</text>
</comment>
<dbReference type="InterPro" id="IPR001789">
    <property type="entry name" value="Sig_transdc_resp-reg_receiver"/>
</dbReference>
<proteinExistence type="predicted"/>
<dbReference type="PROSITE" id="PS50110">
    <property type="entry name" value="RESPONSE_REGULATORY"/>
    <property type="match status" value="1"/>
</dbReference>
<gene>
    <name evidence="3" type="ORF">ATK74_2154</name>
</gene>
<dbReference type="InterPro" id="IPR011006">
    <property type="entry name" value="CheY-like_superfamily"/>
</dbReference>
<dbReference type="RefSeq" id="WP_098460997.1">
    <property type="nucleotide sequence ID" value="NZ_PDJC01000001.1"/>
</dbReference>
<dbReference type="SUPFAM" id="SSF52172">
    <property type="entry name" value="CheY-like"/>
    <property type="match status" value="1"/>
</dbReference>
<evidence type="ECO:0000259" key="2">
    <source>
        <dbReference type="PROSITE" id="PS50110"/>
    </source>
</evidence>
<feature type="domain" description="Response regulatory" evidence="2">
    <location>
        <begin position="10"/>
        <end position="129"/>
    </location>
</feature>
<accession>A0A2A9CTW6</accession>
<reference evidence="3 4" key="1">
    <citation type="submission" date="2017-10" db="EMBL/GenBank/DDBJ databases">
        <title>Sequencing the genomes of 1000 actinobacteria strains.</title>
        <authorList>
            <person name="Klenk H.-P."/>
        </authorList>
    </citation>
    <scope>NUCLEOTIDE SEQUENCE [LARGE SCALE GENOMIC DNA]</scope>
    <source>
        <strain evidence="3 4">DSM 15597</strain>
    </source>
</reference>
<name>A0A2A9CTW6_9ACTN</name>
<protein>
    <recommendedName>
        <fullName evidence="2">Response regulatory domain-containing protein</fullName>
    </recommendedName>
</protein>
<dbReference type="EMBL" id="PDJC01000001">
    <property type="protein sequence ID" value="PFG17581.1"/>
    <property type="molecule type" value="Genomic_DNA"/>
</dbReference>
<evidence type="ECO:0000313" key="4">
    <source>
        <dbReference type="Proteomes" id="UP000226079"/>
    </source>
</evidence>
<evidence type="ECO:0000256" key="1">
    <source>
        <dbReference type="PROSITE-ProRule" id="PRU00169"/>
    </source>
</evidence>
<dbReference type="Gene3D" id="3.40.50.2300">
    <property type="match status" value="1"/>
</dbReference>
<organism evidence="3 4">
    <name type="scientific">Propionicimonas paludicola</name>
    <dbReference type="NCBI Taxonomy" id="185243"/>
    <lineage>
        <taxon>Bacteria</taxon>
        <taxon>Bacillati</taxon>
        <taxon>Actinomycetota</taxon>
        <taxon>Actinomycetes</taxon>
        <taxon>Propionibacteriales</taxon>
        <taxon>Nocardioidaceae</taxon>
        <taxon>Propionicimonas</taxon>
    </lineage>
</organism>
<dbReference type="GO" id="GO:0000160">
    <property type="term" value="P:phosphorelay signal transduction system"/>
    <property type="evidence" value="ECO:0007669"/>
    <property type="project" value="InterPro"/>
</dbReference>
<feature type="modified residue" description="4-aspartylphosphate" evidence="1">
    <location>
        <position position="65"/>
    </location>
</feature>
<dbReference type="AlphaFoldDB" id="A0A2A9CTW6"/>
<dbReference type="OrthoDB" id="3395459at2"/>
<sequence>MSEDRTGTARVLLYSDDRTVREQVRLALGERLAADLPPLEFVEVATQPLVLRALDAGGFDLIILDGETVPSGGIGLSHQLKNELLDCPPILLLVARVADAWLATWAEADAIASYPIDPLRLPVAAAGLLRSRVAEQAQA</sequence>